<comment type="caution">
    <text evidence="2">The sequence shown here is derived from an EMBL/GenBank/DDBJ whole genome shotgun (WGS) entry which is preliminary data.</text>
</comment>
<name>A0A7Y3SUS4_9CLOT</name>
<gene>
    <name evidence="2" type="ORF">HLQ16_07345</name>
</gene>
<dbReference type="PANTHER" id="PTHR39203:SF1">
    <property type="entry name" value="CYTOPLASMIC PROTEIN"/>
    <property type="match status" value="1"/>
</dbReference>
<dbReference type="SMART" id="SM01022">
    <property type="entry name" value="ASCH"/>
    <property type="match status" value="1"/>
</dbReference>
<protein>
    <submittedName>
        <fullName evidence="2">ASCH domain-containing protein</fullName>
    </submittedName>
</protein>
<organism evidence="2 3">
    <name type="scientific">Clostridium estertheticum</name>
    <dbReference type="NCBI Taxonomy" id="238834"/>
    <lineage>
        <taxon>Bacteria</taxon>
        <taxon>Bacillati</taxon>
        <taxon>Bacillota</taxon>
        <taxon>Clostridia</taxon>
        <taxon>Eubacteriales</taxon>
        <taxon>Clostridiaceae</taxon>
        <taxon>Clostridium</taxon>
    </lineage>
</organism>
<dbReference type="Pfam" id="PF04266">
    <property type="entry name" value="ASCH"/>
    <property type="match status" value="1"/>
</dbReference>
<dbReference type="Gene3D" id="3.10.400.10">
    <property type="entry name" value="Sulfate adenylyltransferase"/>
    <property type="match status" value="1"/>
</dbReference>
<proteinExistence type="predicted"/>
<dbReference type="EMBL" id="JABEYB010000005">
    <property type="protein sequence ID" value="NNU75743.1"/>
    <property type="molecule type" value="Genomic_DNA"/>
</dbReference>
<sequence>MEQEHKSVEKMWRKYLKSIGGSTYNTNKNYTSWHFCDNEKSANDLAKLVRGKIKRGTCSLYYFYGVENEELPMEDNHSIITTWNGIAQCVIKTKKVTVLPFKDVNEKFAEIEGEGDKSLEYWRKVHIDFFTRELKELKREFSQDMLVVFEEFEVVYK</sequence>
<accession>A0A7Y3SUS4</accession>
<dbReference type="RefSeq" id="WP_171296517.1">
    <property type="nucleotide sequence ID" value="NZ_CP087098.1"/>
</dbReference>
<dbReference type="SUPFAM" id="SSF88697">
    <property type="entry name" value="PUA domain-like"/>
    <property type="match status" value="1"/>
</dbReference>
<dbReference type="InterPro" id="IPR015947">
    <property type="entry name" value="PUA-like_sf"/>
</dbReference>
<evidence type="ECO:0000313" key="2">
    <source>
        <dbReference type="EMBL" id="NNU75743.1"/>
    </source>
</evidence>
<dbReference type="InterPro" id="IPR009326">
    <property type="entry name" value="DUF984"/>
</dbReference>
<reference evidence="2 3" key="1">
    <citation type="submission" date="2020-05" db="EMBL/GenBank/DDBJ databases">
        <title>Complete genome of Clostridium estertheticum subspecies estertheticum, isolated from Vacuum packed lamb meat from New Zealand imported to Switzerland.</title>
        <authorList>
            <person name="Wambui J."/>
            <person name="Stevens M.J.A."/>
            <person name="Stephan R."/>
        </authorList>
    </citation>
    <scope>NUCLEOTIDE SEQUENCE [LARGE SCALE GENOMIC DNA]</scope>
    <source>
        <strain evidence="2 3">CEST001</strain>
    </source>
</reference>
<evidence type="ECO:0000313" key="3">
    <source>
        <dbReference type="Proteomes" id="UP000531659"/>
    </source>
</evidence>
<dbReference type="InterPro" id="IPR007374">
    <property type="entry name" value="ASCH_domain"/>
</dbReference>
<evidence type="ECO:0000259" key="1">
    <source>
        <dbReference type="SMART" id="SM01022"/>
    </source>
</evidence>
<dbReference type="CDD" id="cd06553">
    <property type="entry name" value="ASCH_Ef3133_like"/>
    <property type="match status" value="1"/>
</dbReference>
<dbReference type="PIRSF" id="PIRSF021320">
    <property type="entry name" value="DUF984"/>
    <property type="match status" value="1"/>
</dbReference>
<feature type="domain" description="ASCH" evidence="1">
    <location>
        <begin position="33"/>
        <end position="156"/>
    </location>
</feature>
<dbReference type="PANTHER" id="PTHR39203">
    <property type="entry name" value="CYTOPLASMIC PROTEIN-RELATED"/>
    <property type="match status" value="1"/>
</dbReference>
<dbReference type="Proteomes" id="UP000531659">
    <property type="component" value="Unassembled WGS sequence"/>
</dbReference>
<dbReference type="AlphaFoldDB" id="A0A7Y3SUS4"/>